<dbReference type="Proteomes" id="UP000593571">
    <property type="component" value="Unassembled WGS sequence"/>
</dbReference>
<comment type="caution">
    <text evidence="1">The sequence shown here is derived from an EMBL/GenBank/DDBJ whole genome shotgun (WGS) entry which is preliminary data.</text>
</comment>
<dbReference type="EMBL" id="JACASE010000002">
    <property type="protein sequence ID" value="KAF6495751.1"/>
    <property type="molecule type" value="Genomic_DNA"/>
</dbReference>
<evidence type="ECO:0000313" key="1">
    <source>
        <dbReference type="EMBL" id="KAF6495751.1"/>
    </source>
</evidence>
<name>A0A7J8JGU3_ROUAE</name>
<organism evidence="1 2">
    <name type="scientific">Rousettus aegyptiacus</name>
    <name type="common">Egyptian fruit bat</name>
    <name type="synonym">Pteropus aegyptiacus</name>
    <dbReference type="NCBI Taxonomy" id="9407"/>
    <lineage>
        <taxon>Eukaryota</taxon>
        <taxon>Metazoa</taxon>
        <taxon>Chordata</taxon>
        <taxon>Craniata</taxon>
        <taxon>Vertebrata</taxon>
        <taxon>Euteleostomi</taxon>
        <taxon>Mammalia</taxon>
        <taxon>Eutheria</taxon>
        <taxon>Laurasiatheria</taxon>
        <taxon>Chiroptera</taxon>
        <taxon>Yinpterochiroptera</taxon>
        <taxon>Pteropodoidea</taxon>
        <taxon>Pteropodidae</taxon>
        <taxon>Rousettinae</taxon>
        <taxon>Rousettus</taxon>
    </lineage>
</organism>
<keyword evidence="2" id="KW-1185">Reference proteome</keyword>
<evidence type="ECO:0000313" key="2">
    <source>
        <dbReference type="Proteomes" id="UP000593571"/>
    </source>
</evidence>
<protein>
    <submittedName>
        <fullName evidence="1">Uncharacterized protein</fullName>
    </submittedName>
</protein>
<sequence length="187" mass="20388">MEQKRTASLQGIRSATGCRVASCLPETTPGCGARVDVFVEQEAGERLLLLIIYQGIVSPNGNSPAERSYGGCFMSTSTQSRIQGFEYSGAVRERRHWFASDSLHSLIWSCVHPSFHSFIPLFLSFHHYCFSPLPGPPVWPVCLALSPLPHGYQSLFLSLDLLLSPMIFSASPLLICGTPNDGTAPTS</sequence>
<proteinExistence type="predicted"/>
<gene>
    <name evidence="1" type="ORF">HJG63_010140</name>
</gene>
<reference evidence="1 2" key="1">
    <citation type="journal article" date="2020" name="Nature">
        <title>Six reference-quality genomes reveal evolution of bat adaptations.</title>
        <authorList>
            <person name="Jebb D."/>
            <person name="Huang Z."/>
            <person name="Pippel M."/>
            <person name="Hughes G.M."/>
            <person name="Lavrichenko K."/>
            <person name="Devanna P."/>
            <person name="Winkler S."/>
            <person name="Jermiin L.S."/>
            <person name="Skirmuntt E.C."/>
            <person name="Katzourakis A."/>
            <person name="Burkitt-Gray L."/>
            <person name="Ray D.A."/>
            <person name="Sullivan K.A.M."/>
            <person name="Roscito J.G."/>
            <person name="Kirilenko B.M."/>
            <person name="Davalos L.M."/>
            <person name="Corthals A.P."/>
            <person name="Power M.L."/>
            <person name="Jones G."/>
            <person name="Ransome R.D."/>
            <person name="Dechmann D.K.N."/>
            <person name="Locatelli A.G."/>
            <person name="Puechmaille S.J."/>
            <person name="Fedrigo O."/>
            <person name="Jarvis E.D."/>
            <person name="Hiller M."/>
            <person name="Vernes S.C."/>
            <person name="Myers E.W."/>
            <person name="Teeling E.C."/>
        </authorList>
    </citation>
    <scope>NUCLEOTIDE SEQUENCE [LARGE SCALE GENOMIC DNA]</scope>
    <source>
        <strain evidence="1">MRouAeg1</strain>
        <tissue evidence="1">Muscle</tissue>
    </source>
</reference>
<accession>A0A7J8JGU3</accession>
<dbReference type="AlphaFoldDB" id="A0A7J8JGU3"/>